<keyword evidence="4" id="KW-1185">Reference proteome</keyword>
<reference evidence="3 4" key="1">
    <citation type="journal article" date="2017" name="Int. J. Syst. Evol. Microbiol.">
        <title>Macrococcus canis sp. nov., a skin bacterium associated with infections in dogs.</title>
        <authorList>
            <person name="Gobeli Brawand S."/>
            <person name="Cotting K."/>
            <person name="Gomez-Sanz E."/>
            <person name="Collaud A."/>
            <person name="Thomann A."/>
            <person name="Brodard I."/>
            <person name="Rodriguez-Campos S."/>
            <person name="Strauss C."/>
            <person name="Perreten V."/>
        </authorList>
    </citation>
    <scope>NUCLEOTIDE SEQUENCE [LARGE SCALE GENOMIC DNA]</scope>
    <source>
        <strain evidence="3 4">KM45013</strain>
    </source>
</reference>
<feature type="transmembrane region" description="Helical" evidence="1">
    <location>
        <begin position="240"/>
        <end position="260"/>
    </location>
</feature>
<feature type="transmembrane region" description="Helical" evidence="1">
    <location>
        <begin position="113"/>
        <end position="129"/>
    </location>
</feature>
<evidence type="ECO:0000313" key="3">
    <source>
        <dbReference type="EMBL" id="ARQ06250.1"/>
    </source>
</evidence>
<keyword evidence="1" id="KW-1133">Transmembrane helix</keyword>
<dbReference type="RefSeq" id="WP_086041929.1">
    <property type="nucleotide sequence ID" value="NZ_CBCRZA010000001.1"/>
</dbReference>
<protein>
    <recommendedName>
        <fullName evidence="2">DUF418 domain-containing protein</fullName>
    </recommendedName>
</protein>
<feature type="transmembrane region" description="Helical" evidence="1">
    <location>
        <begin position="136"/>
        <end position="159"/>
    </location>
</feature>
<feature type="transmembrane region" description="Helical" evidence="1">
    <location>
        <begin position="312"/>
        <end position="332"/>
    </location>
</feature>
<feature type="transmembrane region" description="Helical" evidence="1">
    <location>
        <begin position="49"/>
        <end position="77"/>
    </location>
</feature>
<organism evidence="3 4">
    <name type="scientific">Macrococcoides canis</name>
    <dbReference type="NCBI Taxonomy" id="1855823"/>
    <lineage>
        <taxon>Bacteria</taxon>
        <taxon>Bacillati</taxon>
        <taxon>Bacillota</taxon>
        <taxon>Bacilli</taxon>
        <taxon>Bacillales</taxon>
        <taxon>Staphylococcaceae</taxon>
        <taxon>Macrococcoides</taxon>
    </lineage>
</organism>
<dbReference type="PANTHER" id="PTHR30590:SF2">
    <property type="entry name" value="INNER MEMBRANE PROTEIN"/>
    <property type="match status" value="1"/>
</dbReference>
<dbReference type="GeneID" id="35294738"/>
<dbReference type="Pfam" id="PF04235">
    <property type="entry name" value="DUF418"/>
    <property type="match status" value="1"/>
</dbReference>
<feature type="transmembrane region" description="Helical" evidence="1">
    <location>
        <begin position="12"/>
        <end position="29"/>
    </location>
</feature>
<feature type="transmembrane region" description="Helical" evidence="1">
    <location>
        <begin position="338"/>
        <end position="359"/>
    </location>
</feature>
<dbReference type="PANTHER" id="PTHR30590">
    <property type="entry name" value="INNER MEMBRANE PROTEIN"/>
    <property type="match status" value="1"/>
</dbReference>
<dbReference type="STRING" id="1855823.MCCS_05990"/>
<accession>A0A1W7AAX2</accession>
<dbReference type="AlphaFoldDB" id="A0A1W7AAX2"/>
<evidence type="ECO:0000259" key="2">
    <source>
        <dbReference type="Pfam" id="PF04235"/>
    </source>
</evidence>
<feature type="domain" description="DUF418" evidence="2">
    <location>
        <begin position="232"/>
        <end position="378"/>
    </location>
</feature>
<dbReference type="EMBL" id="CP021059">
    <property type="protein sequence ID" value="ARQ06250.1"/>
    <property type="molecule type" value="Genomic_DNA"/>
</dbReference>
<feature type="transmembrane region" description="Helical" evidence="1">
    <location>
        <begin position="208"/>
        <end position="228"/>
    </location>
</feature>
<evidence type="ECO:0000256" key="1">
    <source>
        <dbReference type="SAM" id="Phobius"/>
    </source>
</evidence>
<keyword evidence="1" id="KW-0472">Membrane</keyword>
<feature type="transmembrane region" description="Helical" evidence="1">
    <location>
        <begin position="89"/>
        <end position="107"/>
    </location>
</feature>
<evidence type="ECO:0000313" key="4">
    <source>
        <dbReference type="Proteomes" id="UP000194154"/>
    </source>
</evidence>
<name>A0A1W7AAX2_9STAP</name>
<dbReference type="Proteomes" id="UP000194154">
    <property type="component" value="Chromosome"/>
</dbReference>
<gene>
    <name evidence="3" type="ORF">MCCS_05990</name>
</gene>
<dbReference type="KEGG" id="mcak:MCCS_05990"/>
<feature type="transmembrane region" description="Helical" evidence="1">
    <location>
        <begin position="272"/>
        <end position="291"/>
    </location>
</feature>
<sequence length="378" mass="43776">MMKRIESIDIMRGISIMGILFMNIVGFHMNEVFTNPLDYFQLPLDRILYYFDILFVHNSFYPIFSFLFGFGLAIMATNIRQRGGNFIPVLYRRVLALLAFGYIHGLLIFYGDILNVYAVLGMIAILFLLMPNIVSLITAIIIAVIFLLLNLMVIITVILSPEAIPFEASDNTAQHWIQVMQSGDFSQILALNQQFFLENFTALSLTGIFGYGFSVLPFILFGMYAMRADMIGFMLKTKRVMMIIAAVSLILGLLIKYYVIYAHLDIYAAQSFIFYGGTLVAICYFIAVVLLTDNQQFYKVMQPFRYAGKMSFTLYILQSICMFVIFYVFRLYAKLNLYQVFIIALLIIIFELAIATYYMKRYKYGPLEWIWRKITYLK</sequence>
<dbReference type="InterPro" id="IPR007349">
    <property type="entry name" value="DUF418"/>
</dbReference>
<dbReference type="InterPro" id="IPR052529">
    <property type="entry name" value="Bact_Transport_Assoc"/>
</dbReference>
<keyword evidence="1" id="KW-0812">Transmembrane</keyword>
<proteinExistence type="predicted"/>